<dbReference type="InterPro" id="IPR020449">
    <property type="entry name" value="Tscrpt_reg_AraC-type_HTH"/>
</dbReference>
<keyword evidence="2" id="KW-0238">DNA-binding</keyword>
<feature type="domain" description="HTH araC/xylS-type" evidence="4">
    <location>
        <begin position="183"/>
        <end position="282"/>
    </location>
</feature>
<dbReference type="InterPro" id="IPR009057">
    <property type="entry name" value="Homeodomain-like_sf"/>
</dbReference>
<dbReference type="PANTHER" id="PTHR43280">
    <property type="entry name" value="ARAC-FAMILY TRANSCRIPTIONAL REGULATOR"/>
    <property type="match status" value="1"/>
</dbReference>
<evidence type="ECO:0000313" key="6">
    <source>
        <dbReference type="Proteomes" id="UP001589607"/>
    </source>
</evidence>
<dbReference type="Gene3D" id="1.10.10.60">
    <property type="entry name" value="Homeodomain-like"/>
    <property type="match status" value="2"/>
</dbReference>
<dbReference type="RefSeq" id="WP_236458351.1">
    <property type="nucleotide sequence ID" value="NZ_CBCSGE010000009.1"/>
</dbReference>
<dbReference type="SMART" id="SM00342">
    <property type="entry name" value="HTH_ARAC"/>
    <property type="match status" value="1"/>
</dbReference>
<dbReference type="InterPro" id="IPR018062">
    <property type="entry name" value="HTH_AraC-typ_CS"/>
</dbReference>
<dbReference type="EMBL" id="JBHMEY010000014">
    <property type="protein sequence ID" value="MFB9096157.1"/>
    <property type="molecule type" value="Genomic_DNA"/>
</dbReference>
<evidence type="ECO:0000313" key="5">
    <source>
        <dbReference type="EMBL" id="MFB9096157.1"/>
    </source>
</evidence>
<organism evidence="5 6">
    <name type="scientific">Flavobacterium jumunjinense</name>
    <dbReference type="NCBI Taxonomy" id="998845"/>
    <lineage>
        <taxon>Bacteria</taxon>
        <taxon>Pseudomonadati</taxon>
        <taxon>Bacteroidota</taxon>
        <taxon>Flavobacteriia</taxon>
        <taxon>Flavobacteriales</taxon>
        <taxon>Flavobacteriaceae</taxon>
        <taxon>Flavobacterium</taxon>
    </lineage>
</organism>
<protein>
    <submittedName>
        <fullName evidence="5">AraC family transcriptional regulator</fullName>
    </submittedName>
</protein>
<dbReference type="Pfam" id="PF12833">
    <property type="entry name" value="HTH_18"/>
    <property type="match status" value="1"/>
</dbReference>
<dbReference type="SUPFAM" id="SSF51182">
    <property type="entry name" value="RmlC-like cupins"/>
    <property type="match status" value="1"/>
</dbReference>
<accession>A0ABV5GL81</accession>
<dbReference type="SUPFAM" id="SSF46689">
    <property type="entry name" value="Homeodomain-like"/>
    <property type="match status" value="2"/>
</dbReference>
<evidence type="ECO:0000259" key="4">
    <source>
        <dbReference type="PROSITE" id="PS01124"/>
    </source>
</evidence>
<gene>
    <name evidence="5" type="ORF">ACFFVF_06495</name>
</gene>
<evidence type="ECO:0000256" key="3">
    <source>
        <dbReference type="ARBA" id="ARBA00023163"/>
    </source>
</evidence>
<keyword evidence="3" id="KW-0804">Transcription</keyword>
<dbReference type="InterPro" id="IPR018060">
    <property type="entry name" value="HTH_AraC"/>
</dbReference>
<dbReference type="Proteomes" id="UP001589607">
    <property type="component" value="Unassembled WGS sequence"/>
</dbReference>
<dbReference type="PROSITE" id="PS01124">
    <property type="entry name" value="HTH_ARAC_FAMILY_2"/>
    <property type="match status" value="1"/>
</dbReference>
<dbReference type="InterPro" id="IPR013096">
    <property type="entry name" value="Cupin_2"/>
</dbReference>
<evidence type="ECO:0000256" key="1">
    <source>
        <dbReference type="ARBA" id="ARBA00023015"/>
    </source>
</evidence>
<sequence length="287" mass="33898">MKVFPFKIPKTKDETLIYQRDEEIILYDKLHQHEEIQISYIERGEGTIIIGDTISEYKDGDILIFGSNLPHVLRSEPRDPDENPYSLVHSIFFTPESFGELLFNFSEFKSIQPLFKEIKNGCKIDTNTEKIRKLILKFSKENNFNRFILFFKIIKLLTKSEKESLSSFRYNKLMTDTEGKRMQIVFEFVMNNFHSNICLEEIASIANMSKNAFCRYFKTRTNKTFFQFLIELRIEKSAKLLLKQKELPVIEIAELSGFNNISNFNRKFKEIKGVSPLSYRKEYVPKN</sequence>
<proteinExistence type="predicted"/>
<comment type="caution">
    <text evidence="5">The sequence shown here is derived from an EMBL/GenBank/DDBJ whole genome shotgun (WGS) entry which is preliminary data.</text>
</comment>
<dbReference type="InterPro" id="IPR014710">
    <property type="entry name" value="RmlC-like_jellyroll"/>
</dbReference>
<evidence type="ECO:0000256" key="2">
    <source>
        <dbReference type="ARBA" id="ARBA00023125"/>
    </source>
</evidence>
<reference evidence="5 6" key="1">
    <citation type="submission" date="2024-09" db="EMBL/GenBank/DDBJ databases">
        <authorList>
            <person name="Sun Q."/>
            <person name="Mori K."/>
        </authorList>
    </citation>
    <scope>NUCLEOTIDE SEQUENCE [LARGE SCALE GENOMIC DNA]</scope>
    <source>
        <strain evidence="5 6">CECT 7955</strain>
    </source>
</reference>
<name>A0ABV5GL81_9FLAO</name>
<dbReference type="InterPro" id="IPR011051">
    <property type="entry name" value="RmlC_Cupin_sf"/>
</dbReference>
<dbReference type="Gene3D" id="2.60.120.10">
    <property type="entry name" value="Jelly Rolls"/>
    <property type="match status" value="1"/>
</dbReference>
<keyword evidence="1" id="KW-0805">Transcription regulation</keyword>
<dbReference type="PANTHER" id="PTHR43280:SF27">
    <property type="entry name" value="TRANSCRIPTIONAL REGULATOR MTLR"/>
    <property type="match status" value="1"/>
</dbReference>
<dbReference type="PROSITE" id="PS00041">
    <property type="entry name" value="HTH_ARAC_FAMILY_1"/>
    <property type="match status" value="1"/>
</dbReference>
<dbReference type="Pfam" id="PF07883">
    <property type="entry name" value="Cupin_2"/>
    <property type="match status" value="1"/>
</dbReference>
<keyword evidence="6" id="KW-1185">Reference proteome</keyword>
<dbReference type="PRINTS" id="PR00032">
    <property type="entry name" value="HTHARAC"/>
</dbReference>